<dbReference type="EMBL" id="CP146022">
    <property type="protein sequence ID" value="WWQ67429.1"/>
    <property type="molecule type" value="Genomic_DNA"/>
</dbReference>
<proteinExistence type="predicted"/>
<evidence type="ECO:0000313" key="1">
    <source>
        <dbReference type="EMBL" id="WWQ67429.1"/>
    </source>
</evidence>
<sequence>MASGLNADTVGPVDVAVVAFDGNHFNGEIVPALRALQQDGTVRILDLTFVRKSAEGSVDVVEIADAEVAEEFGQFADSRFDLLSDEDLQNVAEGLTPESSAVVLVWENTWAARLGAAVRDSKGEILLLERIPRDVVVEAVGALDAD</sequence>
<gene>
    <name evidence="1" type="ORF">V2W30_31590</name>
</gene>
<accession>A0ACD5AKM0</accession>
<dbReference type="Proteomes" id="UP001432251">
    <property type="component" value="Chromosome"/>
</dbReference>
<evidence type="ECO:0000313" key="2">
    <source>
        <dbReference type="Proteomes" id="UP001432251"/>
    </source>
</evidence>
<protein>
    <submittedName>
        <fullName evidence="1">DUF6325 family protein</fullName>
    </submittedName>
</protein>
<reference evidence="1" key="1">
    <citation type="journal article" date="2025" name="Int. J. Syst. Evol. Microbiol.">
        <title>Streptomyces citrinus sp. nov., with yellow diffusible pigment.</title>
        <authorList>
            <person name="He Y."/>
            <person name="Yang E."/>
            <person name="Xu J."/>
            <person name="Sun Y."/>
            <person name="Sun L."/>
        </authorList>
    </citation>
    <scope>NUCLEOTIDE SEQUENCE</scope>
    <source>
        <strain evidence="1">Q6</strain>
    </source>
</reference>
<organism evidence="1 2">
    <name type="scientific">Streptomyces citrinus</name>
    <dbReference type="NCBI Taxonomy" id="3118173"/>
    <lineage>
        <taxon>Bacteria</taxon>
        <taxon>Bacillati</taxon>
        <taxon>Actinomycetota</taxon>
        <taxon>Actinomycetes</taxon>
        <taxon>Kitasatosporales</taxon>
        <taxon>Streptomycetaceae</taxon>
        <taxon>Streptomyces</taxon>
    </lineage>
</organism>
<keyword evidence="2" id="KW-1185">Reference proteome</keyword>
<name>A0ACD5AKM0_9ACTN</name>